<name>A0A3G3K1D9_9BACL</name>
<dbReference type="SUPFAM" id="SSF51735">
    <property type="entry name" value="NAD(P)-binding Rossmann-fold domains"/>
    <property type="match status" value="1"/>
</dbReference>
<protein>
    <submittedName>
        <fullName evidence="1">SDR family NAD(P)-dependent oxidoreductase</fullName>
    </submittedName>
</protein>
<organism evidence="1 2">
    <name type="scientific">Cohnella candidum</name>
    <dbReference type="NCBI Taxonomy" id="2674991"/>
    <lineage>
        <taxon>Bacteria</taxon>
        <taxon>Bacillati</taxon>
        <taxon>Bacillota</taxon>
        <taxon>Bacilli</taxon>
        <taxon>Bacillales</taxon>
        <taxon>Paenibacillaceae</taxon>
        <taxon>Cohnella</taxon>
    </lineage>
</organism>
<keyword evidence="2" id="KW-1185">Reference proteome</keyword>
<dbReference type="Gene3D" id="3.40.50.720">
    <property type="entry name" value="NAD(P)-binding Rossmann-like Domain"/>
    <property type="match status" value="1"/>
</dbReference>
<dbReference type="PANTHER" id="PTHR44147">
    <property type="entry name" value="DEHYDROGENASE/REDUCTASE SDR FAMILY MEMBER 1"/>
    <property type="match status" value="1"/>
</dbReference>
<dbReference type="NCBIfam" id="NF006159">
    <property type="entry name" value="PRK08303.1"/>
    <property type="match status" value="1"/>
</dbReference>
<dbReference type="PANTHER" id="PTHR44147:SF2">
    <property type="entry name" value="DEHYDROGENASE_REDUCTASE SDR FAMILY MEMBER 1"/>
    <property type="match status" value="1"/>
</dbReference>
<sequence>MKERPLEGKVAVVAGATRGAGRAIAVELGAAGATVYCTGRSTRGNPSDLNRPETIEETAERIEVRGGKGIAVRVDYTVEEEVAALFRRVKEEQGGRLDILVNDVWGGEKLTAWGTPFWESSLADGLLMQRRAVHTHMIASYYAAPLMVERKSGLILEITDGFDYRYRGNLYYSLAKISAIHLAESMAAELKPHGVAAVSVTPGFLRSEEMLDHFGVTEQNWKEAVKLEPHFIMSETPAFVARGIAALAADPNVLQRTGGIFSSWGLSDDYGIIDADGNRPHWGRYAEEQGFYAK</sequence>
<proteinExistence type="predicted"/>
<dbReference type="Proteomes" id="UP000269097">
    <property type="component" value="Chromosome"/>
</dbReference>
<evidence type="ECO:0000313" key="1">
    <source>
        <dbReference type="EMBL" id="AYQ74273.1"/>
    </source>
</evidence>
<dbReference type="RefSeq" id="WP_123042354.1">
    <property type="nucleotide sequence ID" value="NZ_CP033433.1"/>
</dbReference>
<dbReference type="PRINTS" id="PR00081">
    <property type="entry name" value="GDHRDH"/>
</dbReference>
<evidence type="ECO:0000313" key="2">
    <source>
        <dbReference type="Proteomes" id="UP000269097"/>
    </source>
</evidence>
<dbReference type="KEGG" id="coh:EAV92_17880"/>
<dbReference type="AlphaFoldDB" id="A0A3G3K1D9"/>
<dbReference type="InterPro" id="IPR002347">
    <property type="entry name" value="SDR_fam"/>
</dbReference>
<gene>
    <name evidence="1" type="ORF">EAV92_17880</name>
</gene>
<dbReference type="Pfam" id="PF00106">
    <property type="entry name" value="adh_short"/>
    <property type="match status" value="1"/>
</dbReference>
<dbReference type="EMBL" id="CP033433">
    <property type="protein sequence ID" value="AYQ74273.1"/>
    <property type="molecule type" value="Genomic_DNA"/>
</dbReference>
<accession>A0A3G3K1D9</accession>
<reference evidence="1 2" key="1">
    <citation type="submission" date="2018-10" db="EMBL/GenBank/DDBJ databases">
        <title>Genome Sequence of Cohnella sp.</title>
        <authorList>
            <person name="Srinivasan S."/>
            <person name="Kim M.K."/>
        </authorList>
    </citation>
    <scope>NUCLEOTIDE SEQUENCE [LARGE SCALE GENOMIC DNA]</scope>
    <source>
        <strain evidence="1 2">18JY8-7</strain>
    </source>
</reference>
<dbReference type="InterPro" id="IPR036291">
    <property type="entry name" value="NAD(P)-bd_dom_sf"/>
</dbReference>